<organism evidence="1 2">
    <name type="scientific">Pluteus cervinus</name>
    <dbReference type="NCBI Taxonomy" id="181527"/>
    <lineage>
        <taxon>Eukaryota</taxon>
        <taxon>Fungi</taxon>
        <taxon>Dikarya</taxon>
        <taxon>Basidiomycota</taxon>
        <taxon>Agaricomycotina</taxon>
        <taxon>Agaricomycetes</taxon>
        <taxon>Agaricomycetidae</taxon>
        <taxon>Agaricales</taxon>
        <taxon>Pluteineae</taxon>
        <taxon>Pluteaceae</taxon>
        <taxon>Pluteus</taxon>
    </lineage>
</organism>
<dbReference type="Proteomes" id="UP000308600">
    <property type="component" value="Unassembled WGS sequence"/>
</dbReference>
<evidence type="ECO:0000313" key="2">
    <source>
        <dbReference type="Proteomes" id="UP000308600"/>
    </source>
</evidence>
<dbReference type="EMBL" id="ML208347">
    <property type="protein sequence ID" value="TFK68639.1"/>
    <property type="molecule type" value="Genomic_DNA"/>
</dbReference>
<reference evidence="1 2" key="1">
    <citation type="journal article" date="2019" name="Nat. Ecol. Evol.">
        <title>Megaphylogeny resolves global patterns of mushroom evolution.</title>
        <authorList>
            <person name="Varga T."/>
            <person name="Krizsan K."/>
            <person name="Foldi C."/>
            <person name="Dima B."/>
            <person name="Sanchez-Garcia M."/>
            <person name="Sanchez-Ramirez S."/>
            <person name="Szollosi G.J."/>
            <person name="Szarkandi J.G."/>
            <person name="Papp V."/>
            <person name="Albert L."/>
            <person name="Andreopoulos W."/>
            <person name="Angelini C."/>
            <person name="Antonin V."/>
            <person name="Barry K.W."/>
            <person name="Bougher N.L."/>
            <person name="Buchanan P."/>
            <person name="Buyck B."/>
            <person name="Bense V."/>
            <person name="Catcheside P."/>
            <person name="Chovatia M."/>
            <person name="Cooper J."/>
            <person name="Damon W."/>
            <person name="Desjardin D."/>
            <person name="Finy P."/>
            <person name="Geml J."/>
            <person name="Haridas S."/>
            <person name="Hughes K."/>
            <person name="Justo A."/>
            <person name="Karasinski D."/>
            <person name="Kautmanova I."/>
            <person name="Kiss B."/>
            <person name="Kocsube S."/>
            <person name="Kotiranta H."/>
            <person name="LaButti K.M."/>
            <person name="Lechner B.E."/>
            <person name="Liimatainen K."/>
            <person name="Lipzen A."/>
            <person name="Lukacs Z."/>
            <person name="Mihaltcheva S."/>
            <person name="Morgado L.N."/>
            <person name="Niskanen T."/>
            <person name="Noordeloos M.E."/>
            <person name="Ohm R.A."/>
            <person name="Ortiz-Santana B."/>
            <person name="Ovrebo C."/>
            <person name="Racz N."/>
            <person name="Riley R."/>
            <person name="Savchenko A."/>
            <person name="Shiryaev A."/>
            <person name="Soop K."/>
            <person name="Spirin V."/>
            <person name="Szebenyi C."/>
            <person name="Tomsovsky M."/>
            <person name="Tulloss R.E."/>
            <person name="Uehling J."/>
            <person name="Grigoriev I.V."/>
            <person name="Vagvolgyi C."/>
            <person name="Papp T."/>
            <person name="Martin F.M."/>
            <person name="Miettinen O."/>
            <person name="Hibbett D.S."/>
            <person name="Nagy L.G."/>
        </authorList>
    </citation>
    <scope>NUCLEOTIDE SEQUENCE [LARGE SCALE GENOMIC DNA]</scope>
    <source>
        <strain evidence="1 2">NL-1719</strain>
    </source>
</reference>
<evidence type="ECO:0000313" key="1">
    <source>
        <dbReference type="EMBL" id="TFK68639.1"/>
    </source>
</evidence>
<sequence length="676" mass="74590">MGVSNRKALHDHHTGNISVILFPFFLEDSQHLPLNNAKDICFEGVSVSRLNSVVLSAEDLERYVNFARSYQEAQCAADDSTSNWPTLSSLDFDDDASSATPYAPDPHAVSRAEAMFYYAGLASGPVLLYRTGKEQWSPPRGPEAQRRLKELCEVFTHPITRVWNDDLGWKVVGVLDAHMIRFTTIDVVRFKKLGVDEPADVEEDGGGEGEGEDEDEGWDGGEIPDVEDYGDSEGESELDGGVEPKKPVIGPVTIWIGVSPDSVSATAAHDAAQAILVLLEDYQITDVDIDFRESYYIREVGPRLHEPIDDDRNPLADVIGPLTPALGLHISAIDRPDSQGTMTLYLAEGGDKNRLLGLSCRHVLLGTRETNGDYTYKTHGHVKKVILLGPRAFTGFTDSIKLRIAGHVLDVEHWRRQIEGFKEEKSTNAADVETARAKSIRTQVLVEHAEQAIEALVGLLKTDIKLWRKREHRILGHVLRSPPILLGDWGIFKVDRAKLGEGFQGNKIDLGTKLSLSEFTAKCYARGDANWVFRYPVDRLLPLTGTLSPELMRKPDMWDENGEPCLLVVKNGNATGTTIGRANGPFSIVRDYFNDTSIHQTSMEWAIINYDSNPGVFSKPGDSGAVIADIRGRIGGMLTGGAGRTTSSDLTYATPFWWLLESIKSNGFPNTHLNVV</sequence>
<keyword evidence="2" id="KW-1185">Reference proteome</keyword>
<gene>
    <name evidence="1" type="ORF">BDN72DRAFT_870910</name>
</gene>
<protein>
    <submittedName>
        <fullName evidence="1">Uncharacterized protein</fullName>
    </submittedName>
</protein>
<accession>A0ACD3ATI0</accession>
<proteinExistence type="predicted"/>
<name>A0ACD3ATI0_9AGAR</name>